<dbReference type="FunFam" id="3.40.50.300:FF:004039">
    <property type="entry name" value="ATP synthase subunit alpha, mitochondrial"/>
    <property type="match status" value="1"/>
</dbReference>
<evidence type="ECO:0000256" key="6">
    <source>
        <dbReference type="ARBA" id="ARBA00023065"/>
    </source>
</evidence>
<dbReference type="GO" id="GO:0045259">
    <property type="term" value="C:proton-transporting ATP synthase complex"/>
    <property type="evidence" value="ECO:0007669"/>
    <property type="project" value="UniProtKB-KW"/>
</dbReference>
<evidence type="ECO:0000256" key="7">
    <source>
        <dbReference type="ARBA" id="ARBA00023136"/>
    </source>
</evidence>
<dbReference type="GO" id="GO:0043531">
    <property type="term" value="F:ADP binding"/>
    <property type="evidence" value="ECO:0007669"/>
    <property type="project" value="TreeGrafter"/>
</dbReference>
<name>A0A0G0LTT1_9BACT</name>
<dbReference type="GO" id="GO:0046933">
    <property type="term" value="F:proton-transporting ATP synthase activity, rotational mechanism"/>
    <property type="evidence" value="ECO:0007669"/>
    <property type="project" value="InterPro"/>
</dbReference>
<keyword evidence="6" id="KW-0406">Ion transport</keyword>
<feature type="domain" description="ATPase F1/V1/A1 complex alpha/beta subunit nucleotide-binding" evidence="10">
    <location>
        <begin position="136"/>
        <end position="346"/>
    </location>
</feature>
<dbReference type="InterPro" id="IPR027417">
    <property type="entry name" value="P-loop_NTPase"/>
</dbReference>
<dbReference type="PANTHER" id="PTHR48082">
    <property type="entry name" value="ATP SYNTHASE SUBUNIT ALPHA, MITOCHONDRIAL"/>
    <property type="match status" value="1"/>
</dbReference>
<dbReference type="AlphaFoldDB" id="A0A0G0LTT1"/>
<keyword evidence="4" id="KW-0375">Hydrogen ion transport</keyword>
<evidence type="ECO:0000313" key="12">
    <source>
        <dbReference type="Proteomes" id="UP000034774"/>
    </source>
</evidence>
<keyword evidence="8" id="KW-0139">CF(1)</keyword>
<dbReference type="STRING" id="1618572.UT17_C0009G0006"/>
<dbReference type="InterPro" id="IPR000194">
    <property type="entry name" value="ATPase_F1/V1/A1_a/bsu_nucl-bd"/>
</dbReference>
<comment type="caution">
    <text evidence="11">The sequence shown here is derived from an EMBL/GenBank/DDBJ whole genome shotgun (WGS) entry which is preliminary data.</text>
</comment>
<evidence type="ECO:0000256" key="9">
    <source>
        <dbReference type="ARBA" id="ARBA00023310"/>
    </source>
</evidence>
<protein>
    <submittedName>
        <fullName evidence="11">ATP synthase subunit alpha</fullName>
    </submittedName>
</protein>
<evidence type="ECO:0000259" key="10">
    <source>
        <dbReference type="Pfam" id="PF00006"/>
    </source>
</evidence>
<dbReference type="Pfam" id="PF00006">
    <property type="entry name" value="ATP-synt_ab"/>
    <property type="match status" value="1"/>
</dbReference>
<keyword evidence="3" id="KW-0547">Nucleotide-binding</keyword>
<sequence length="475" mass="52494">MIHSYKYCQEKIKDIGRVVKVKDALVTLSGMAGGVIGEGIAFEDGRHGIIQTLEPAETQVIVFSREPVAVGTRAARTGSHLKVSVGDGLLGHTVTALGYDVDDFKELSKDSEARVVEVPALGISFRKKIDKFLETGVALCDLITPLGEGQRELIIGDRKSGKTHFLLQTILSAVKNNKIVIYAFIGKKAMEGERIEQFLKDHNVRNKCIIVSAPAKSPAGEIYLAPFTAMTIAEHFRDEGVDTVVILDDLTTHAKYYREISLLGGKFPGRESYPGDIFYIHARLLERAGNFDKASITALPVAETLAGDFTGYIQTNLASITDGHLFFDTELFLKGVRPAINFFLSVTRVGRQTQTPLLRNIGFEVLSLLKKHADYQRYLRFGAEVNENIRKTVDDGDKIYSFFNQTGYDVYPSDLSAYLVALIVAGKWNGKSAIVDGKPNGKGALEMMKKLEEDKNVEKIIKESKTLAELVRKIK</sequence>
<dbReference type="EMBL" id="LBVU01000009">
    <property type="protein sequence ID" value="KKQ91390.1"/>
    <property type="molecule type" value="Genomic_DNA"/>
</dbReference>
<dbReference type="SUPFAM" id="SSF52540">
    <property type="entry name" value="P-loop containing nucleoside triphosphate hydrolases"/>
    <property type="match status" value="1"/>
</dbReference>
<keyword evidence="2" id="KW-0813">Transport</keyword>
<dbReference type="GO" id="GO:0005524">
    <property type="term" value="F:ATP binding"/>
    <property type="evidence" value="ECO:0007669"/>
    <property type="project" value="UniProtKB-KW"/>
</dbReference>
<evidence type="ECO:0000256" key="5">
    <source>
        <dbReference type="ARBA" id="ARBA00022840"/>
    </source>
</evidence>
<dbReference type="InterPro" id="IPR036121">
    <property type="entry name" value="ATPase_F1/V1/A1_a/bsu_N_sf"/>
</dbReference>
<keyword evidence="9" id="KW-0066">ATP synthesis</keyword>
<dbReference type="PATRIC" id="fig|1618572.3.peg.1158"/>
<evidence type="ECO:0000256" key="8">
    <source>
        <dbReference type="ARBA" id="ARBA00023196"/>
    </source>
</evidence>
<organism evidence="11 12">
    <name type="scientific">Candidatus Woesebacteria bacterium GW2011_GWB1_39_10</name>
    <dbReference type="NCBI Taxonomy" id="1618572"/>
    <lineage>
        <taxon>Bacteria</taxon>
        <taxon>Candidatus Woeseibacteriota</taxon>
    </lineage>
</organism>
<proteinExistence type="inferred from homology"/>
<evidence type="ECO:0000313" key="11">
    <source>
        <dbReference type="EMBL" id="KKQ91390.1"/>
    </source>
</evidence>
<dbReference type="Gene3D" id="3.40.50.12240">
    <property type="match status" value="1"/>
</dbReference>
<reference evidence="11 12" key="1">
    <citation type="journal article" date="2015" name="Nature">
        <title>rRNA introns, odd ribosomes, and small enigmatic genomes across a large radiation of phyla.</title>
        <authorList>
            <person name="Brown C.T."/>
            <person name="Hug L.A."/>
            <person name="Thomas B.C."/>
            <person name="Sharon I."/>
            <person name="Castelle C.J."/>
            <person name="Singh A."/>
            <person name="Wilkins M.J."/>
            <person name="Williams K.H."/>
            <person name="Banfield J.F."/>
        </authorList>
    </citation>
    <scope>NUCLEOTIDE SEQUENCE [LARGE SCALE GENOMIC DNA]</scope>
</reference>
<evidence type="ECO:0000256" key="1">
    <source>
        <dbReference type="ARBA" id="ARBA00008936"/>
    </source>
</evidence>
<gene>
    <name evidence="11" type="ORF">UT17_C0009G0006</name>
</gene>
<keyword evidence="7" id="KW-0472">Membrane</keyword>
<evidence type="ECO:0000256" key="3">
    <source>
        <dbReference type="ARBA" id="ARBA00022741"/>
    </source>
</evidence>
<keyword evidence="5" id="KW-0067">ATP-binding</keyword>
<comment type="similarity">
    <text evidence="1">Belongs to the ATPase alpha/beta chains family.</text>
</comment>
<evidence type="ECO:0000256" key="4">
    <source>
        <dbReference type="ARBA" id="ARBA00022781"/>
    </source>
</evidence>
<evidence type="ECO:0000256" key="2">
    <source>
        <dbReference type="ARBA" id="ARBA00022448"/>
    </source>
</evidence>
<dbReference type="Proteomes" id="UP000034774">
    <property type="component" value="Unassembled WGS sequence"/>
</dbReference>
<dbReference type="SUPFAM" id="SSF50615">
    <property type="entry name" value="N-terminal domain of alpha and beta subunits of F1 ATP synthase"/>
    <property type="match status" value="1"/>
</dbReference>
<dbReference type="InterPro" id="IPR005294">
    <property type="entry name" value="ATP_synth_F1_asu"/>
</dbReference>
<accession>A0A0G0LTT1</accession>
<dbReference type="PANTHER" id="PTHR48082:SF2">
    <property type="entry name" value="ATP SYNTHASE SUBUNIT ALPHA, MITOCHONDRIAL"/>
    <property type="match status" value="1"/>
</dbReference>